<dbReference type="Pfam" id="PF19311">
    <property type="entry name" value="KELAA"/>
    <property type="match status" value="1"/>
</dbReference>
<proteinExistence type="inferred from homology"/>
<evidence type="ECO:0000313" key="4">
    <source>
        <dbReference type="EMBL" id="KAF0295992.1"/>
    </source>
</evidence>
<dbReference type="InterPro" id="IPR045669">
    <property type="entry name" value="FHIP_C"/>
</dbReference>
<feature type="region of interest" description="Disordered" evidence="2">
    <location>
        <begin position="832"/>
        <end position="868"/>
    </location>
</feature>
<dbReference type="EMBL" id="VIIS01001587">
    <property type="protein sequence ID" value="KAF0295992.1"/>
    <property type="molecule type" value="Genomic_DNA"/>
</dbReference>
<dbReference type="AlphaFoldDB" id="A0A6A4VYR9"/>
<feature type="region of interest" description="Disordered" evidence="2">
    <location>
        <begin position="422"/>
        <end position="516"/>
    </location>
</feature>
<sequence length="907" mass="98518">MSGWLARGSQRGEALMSRFRGASPLKDKDLDAVACFESFRIHWQQAWEMMQAHQGPDATTADDVNCVLNHVDQVCTLLIERVLERLLDWSALCGPFEEQLRLEQLRIYEQLLRQAAPALLVQRAVLRPLTSLLAGCRAAEQPVELHRRLVLVLAQLCAALHRQPPLLDLFLGLDEDGQPTSFGVFAMLVDFVHRDGVIGRTDREALLLCMRTVLATGLSGLYSVLPRKLLVVTEDRYQLLSADSKQVPELHSFVCSLDFCNSVLQVCHPLIADQLLDYVYQGFLVSVMGPALHQGGSAAAAQGASPDSNSMEEIITATAYLDLFLRSIDQPGLVRTFLRLILAHRYEERRIIDTLVQRIAATSKLCVVTLSLLHTLLDLNCEDVMLELVFRHLLPCTHVMVSQRTRVREPDQHGGTARKLLELVPACCGPPPGATRPSEVGKGDGSNGRQQLSQSSSAPPAGVATTATVAPAGKQSARQPPKQAAKNASKQSSSPAQPPSSTVDGAVEPTASPPPVEFALQSHMSEFFEYTMDARSGVRACRRGCAGWTHAYDGVHPSPADAYRMLRAGDSPPPPSAERNGEHPPEPTVDETGSIGESSGYQSFNPRLSPSPPPGAPEDALFWALVERVPTPEELPTLETSCAELDEALASLGVIPTAEEMNGDEVAVEGRPPLPLPLQLVPEDGEQVRETPQSPTEMFGLTPSMGPFLDLLLTRLEEATTNGLQLNLQLMTVLTRLSLYPQPLLRSCLLDQSIVLQPSVRSLLQTLGKLKHRIDVATAALPQLSELVRWARARLAAREEQPVAGSAPPAPATKSEPRRLSLNSVASMLRRSLGGSGGGGERPLEPTADGFRYTPRPASSSGRPAAEDGAARRLVTAAVLLEQWLLELAAVSQEHAVACEYWEFSCF</sequence>
<evidence type="ECO:0000256" key="1">
    <source>
        <dbReference type="ARBA" id="ARBA00024336"/>
    </source>
</evidence>
<organism evidence="4 5">
    <name type="scientific">Amphibalanus amphitrite</name>
    <name type="common">Striped barnacle</name>
    <name type="synonym">Balanus amphitrite</name>
    <dbReference type="NCBI Taxonomy" id="1232801"/>
    <lineage>
        <taxon>Eukaryota</taxon>
        <taxon>Metazoa</taxon>
        <taxon>Ecdysozoa</taxon>
        <taxon>Arthropoda</taxon>
        <taxon>Crustacea</taxon>
        <taxon>Multicrustacea</taxon>
        <taxon>Cirripedia</taxon>
        <taxon>Thoracica</taxon>
        <taxon>Thoracicalcarea</taxon>
        <taxon>Balanomorpha</taxon>
        <taxon>Balanoidea</taxon>
        <taxon>Balanidae</taxon>
        <taxon>Amphibalaninae</taxon>
        <taxon>Amphibalanus</taxon>
    </lineage>
</organism>
<feature type="compositionally biased region" description="Low complexity" evidence="2">
    <location>
        <begin position="450"/>
        <end position="501"/>
    </location>
</feature>
<feature type="region of interest" description="Disordered" evidence="2">
    <location>
        <begin position="800"/>
        <end position="819"/>
    </location>
</feature>
<evidence type="ECO:0000313" key="5">
    <source>
        <dbReference type="Proteomes" id="UP000440578"/>
    </source>
</evidence>
<evidence type="ECO:0000256" key="2">
    <source>
        <dbReference type="SAM" id="MobiDB-lite"/>
    </source>
</evidence>
<dbReference type="InterPro" id="IPR045668">
    <property type="entry name" value="FHIP_KELAA_motif"/>
</dbReference>
<comment type="similarity">
    <text evidence="1">Belongs to the FHIP family.</text>
</comment>
<dbReference type="Proteomes" id="UP000440578">
    <property type="component" value="Unassembled WGS sequence"/>
</dbReference>
<keyword evidence="5" id="KW-1185">Reference proteome</keyword>
<gene>
    <name evidence="4" type="primary">FAM160A2_1</name>
    <name evidence="4" type="ORF">FJT64_000586</name>
</gene>
<protein>
    <submittedName>
        <fullName evidence="4">FTS and Hook-interacting protein</fullName>
    </submittedName>
</protein>
<dbReference type="OrthoDB" id="6287422at2759"/>
<accession>A0A6A4VYR9</accession>
<dbReference type="Pfam" id="PF10257">
    <property type="entry name" value="RAI16-like"/>
    <property type="match status" value="1"/>
</dbReference>
<reference evidence="4 5" key="1">
    <citation type="submission" date="2019-07" db="EMBL/GenBank/DDBJ databases">
        <title>Draft genome assembly of a fouling barnacle, Amphibalanus amphitrite (Darwin, 1854): The first reference genome for Thecostraca.</title>
        <authorList>
            <person name="Kim W."/>
        </authorList>
    </citation>
    <scope>NUCLEOTIDE SEQUENCE [LARGE SCALE GENOMIC DNA]</scope>
    <source>
        <strain evidence="4">SNU_AA5</strain>
        <tissue evidence="4">Soma without cirri and trophi</tissue>
    </source>
</reference>
<dbReference type="Pfam" id="PF19314">
    <property type="entry name" value="DUF5917"/>
    <property type="match status" value="1"/>
</dbReference>
<feature type="domain" description="FHF complex subunit HOOK-interacting protein C-terminal" evidence="3">
    <location>
        <begin position="706"/>
        <end position="797"/>
    </location>
</feature>
<name>A0A6A4VYR9_AMPAM</name>
<dbReference type="PANTHER" id="PTHR21705:SF11">
    <property type="entry name" value="FHIP FAMILY PROTEIN CG3558"/>
    <property type="match status" value="1"/>
</dbReference>
<feature type="region of interest" description="Disordered" evidence="2">
    <location>
        <begin position="562"/>
        <end position="618"/>
    </location>
</feature>
<dbReference type="InterPro" id="IPR019384">
    <property type="entry name" value="FHIP"/>
</dbReference>
<comment type="caution">
    <text evidence="4">The sequence shown here is derived from an EMBL/GenBank/DDBJ whole genome shotgun (WGS) entry which is preliminary data.</text>
</comment>
<dbReference type="PANTHER" id="PTHR21705">
    <property type="entry name" value="RAI16 PROTEIN-RELATED"/>
    <property type="match status" value="1"/>
</dbReference>
<evidence type="ECO:0000259" key="3">
    <source>
        <dbReference type="Pfam" id="PF19314"/>
    </source>
</evidence>